<dbReference type="Proteomes" id="UP000299102">
    <property type="component" value="Unassembled WGS sequence"/>
</dbReference>
<reference evidence="1 2" key="1">
    <citation type="journal article" date="2019" name="Commun. Biol.">
        <title>The bagworm genome reveals a unique fibroin gene that provides high tensile strength.</title>
        <authorList>
            <person name="Kono N."/>
            <person name="Nakamura H."/>
            <person name="Ohtoshi R."/>
            <person name="Tomita M."/>
            <person name="Numata K."/>
            <person name="Arakawa K."/>
        </authorList>
    </citation>
    <scope>NUCLEOTIDE SEQUENCE [LARGE SCALE GENOMIC DNA]</scope>
</reference>
<comment type="caution">
    <text evidence="1">The sequence shown here is derived from an EMBL/GenBank/DDBJ whole genome shotgun (WGS) entry which is preliminary data.</text>
</comment>
<protein>
    <submittedName>
        <fullName evidence="1">Uncharacterized protein</fullName>
    </submittedName>
</protein>
<keyword evidence="2" id="KW-1185">Reference proteome</keyword>
<evidence type="ECO:0000313" key="1">
    <source>
        <dbReference type="EMBL" id="GBP15821.1"/>
    </source>
</evidence>
<dbReference type="EMBL" id="BGZK01000074">
    <property type="protein sequence ID" value="GBP15821.1"/>
    <property type="molecule type" value="Genomic_DNA"/>
</dbReference>
<accession>A0A4C1TPB8</accession>
<organism evidence="1 2">
    <name type="scientific">Eumeta variegata</name>
    <name type="common">Bagworm moth</name>
    <name type="synonym">Eumeta japonica</name>
    <dbReference type="NCBI Taxonomy" id="151549"/>
    <lineage>
        <taxon>Eukaryota</taxon>
        <taxon>Metazoa</taxon>
        <taxon>Ecdysozoa</taxon>
        <taxon>Arthropoda</taxon>
        <taxon>Hexapoda</taxon>
        <taxon>Insecta</taxon>
        <taxon>Pterygota</taxon>
        <taxon>Neoptera</taxon>
        <taxon>Endopterygota</taxon>
        <taxon>Lepidoptera</taxon>
        <taxon>Glossata</taxon>
        <taxon>Ditrysia</taxon>
        <taxon>Tineoidea</taxon>
        <taxon>Psychidae</taxon>
        <taxon>Oiketicinae</taxon>
        <taxon>Eumeta</taxon>
    </lineage>
</organism>
<proteinExistence type="predicted"/>
<gene>
    <name evidence="1" type="ORF">EVAR_93994_1</name>
</gene>
<dbReference type="AlphaFoldDB" id="A0A4C1TPB8"/>
<evidence type="ECO:0000313" key="2">
    <source>
        <dbReference type="Proteomes" id="UP000299102"/>
    </source>
</evidence>
<name>A0A4C1TPB8_EUMVA</name>
<sequence>MRPAVSLHICTLCHAPKYTRHECGNLREVIFYIIKQFTGRRRGDNKAPSAAESGAGALSYHVAQLRPRRGPDGNTHAINVWITPQFAR</sequence>